<dbReference type="AlphaFoldDB" id="A0A430KPV6"/>
<dbReference type="Gene3D" id="1.10.10.60">
    <property type="entry name" value="Homeodomain-like"/>
    <property type="match status" value="1"/>
</dbReference>
<dbReference type="InterPro" id="IPR032687">
    <property type="entry name" value="AraC-type_N"/>
</dbReference>
<organism evidence="5 6">
    <name type="scientific">Amphritea opalescens</name>
    <dbReference type="NCBI Taxonomy" id="2490544"/>
    <lineage>
        <taxon>Bacteria</taxon>
        <taxon>Pseudomonadati</taxon>
        <taxon>Pseudomonadota</taxon>
        <taxon>Gammaproteobacteria</taxon>
        <taxon>Oceanospirillales</taxon>
        <taxon>Oceanospirillaceae</taxon>
        <taxon>Amphritea</taxon>
    </lineage>
</organism>
<dbReference type="Proteomes" id="UP000283087">
    <property type="component" value="Unassembled WGS sequence"/>
</dbReference>
<dbReference type="InterPro" id="IPR009057">
    <property type="entry name" value="Homeodomain-like_sf"/>
</dbReference>
<dbReference type="Pfam" id="PF12625">
    <property type="entry name" value="Arabinose_bd"/>
    <property type="match status" value="1"/>
</dbReference>
<dbReference type="SMART" id="SM00342">
    <property type="entry name" value="HTH_ARAC"/>
    <property type="match status" value="1"/>
</dbReference>
<evidence type="ECO:0000256" key="2">
    <source>
        <dbReference type="ARBA" id="ARBA00023125"/>
    </source>
</evidence>
<accession>A0A430KPV6</accession>
<feature type="domain" description="HTH araC/xylS-type" evidence="4">
    <location>
        <begin position="230"/>
        <end position="330"/>
    </location>
</feature>
<dbReference type="GO" id="GO:0000976">
    <property type="term" value="F:transcription cis-regulatory region binding"/>
    <property type="evidence" value="ECO:0007669"/>
    <property type="project" value="TreeGrafter"/>
</dbReference>
<dbReference type="PANTHER" id="PTHR47894:SF1">
    <property type="entry name" value="HTH-TYPE TRANSCRIPTIONAL REGULATOR VQSM"/>
    <property type="match status" value="1"/>
</dbReference>
<proteinExistence type="predicted"/>
<gene>
    <name evidence="5" type="ORF">EH243_11500</name>
</gene>
<comment type="caution">
    <text evidence="5">The sequence shown here is derived from an EMBL/GenBank/DDBJ whole genome shotgun (WGS) entry which is preliminary data.</text>
</comment>
<dbReference type="OrthoDB" id="5582699at2"/>
<evidence type="ECO:0000313" key="5">
    <source>
        <dbReference type="EMBL" id="RTE65559.1"/>
    </source>
</evidence>
<evidence type="ECO:0000313" key="6">
    <source>
        <dbReference type="Proteomes" id="UP000283087"/>
    </source>
</evidence>
<dbReference type="Pfam" id="PF12833">
    <property type="entry name" value="HTH_18"/>
    <property type="match status" value="1"/>
</dbReference>
<sequence length="1040" mass="118119">MPITASTKLLEPVLQLIQHFRLDQANILEIAALTSEELAKPDVRFPTSAYGQILQTLAQATDNPRIALNLGEATQPRMLGSIGFLMSSAETLGKAYQALSDYLPVLLEGALIQVEQTADGTLLSLELNAPELQPVEYLMACMINWPRRLTGHQIPVKLVQLAFPEPQNPLPYQQFFAAEVRFDAPRNQLLFASDYFSLRCLDANPDMHQLHREFADSLLSKSAQQSALTAHTRNLIRRQLGEGKGCVRREQVAEAVGLSLRTLQRKLGLLGTSFQDIYDQTRREVCLQLIQQGQLSFGEITFQLGFSNQSAFQKAFKRWMGVAPSHYRQNIKPLAVIEASSLTARTNPQIEWLEGNHRLRTKRIDKRISQLSRFTLELLEWAALLGEHFNLSELEQLTQHQVARLAIHLWPAEQLGLIDLGAASTSAPSPRHKTEPPDEATQCHFCHPEIRSAIYQRLNETEKCQLHHQCGRVMLARIPAVFTLEQITPALLHLNRAYQQTNPKQKKQLRQLNIRAALLAQQAHNFSSASRYLSNAYRLLHSHQYKKRHQLLLQRAQLHLLAGEVTLADQCRQQLPNDKVEPLEQTKAALMTAEICLHRDQHAQALTQLQESLKQLTDTPLPDNDNQQLLLLLTQHQAISELIGDRLIPSLTPLTDEKDQLHLQLLEKISLIARRQGQPLLAACAIGQMTTLSLQQGRSHLTAFAFVSYAWVASWFCADVRLAQIFSVQGMQLANEFGGLIATAALPSSPEPHTDIATHAALIQSSQVQHWFAPIHNSTEQLQHIDSLAAKHGHWLVQSESRLLQHQLSLLTSHSLTEQLPLCRQHYQQMLTQQQPQAARLQTSSLLLMEQLSGEKPLPQQCDYQHGWQGVSSIMAAFLLNQQHLWPDLYAWEARLENDLPGYFCVSEVLFCTAMMRLILAQQQQALLPRRRVEVEQIESRFELWAKHCPENFATQRLLLQAEKARLLDQDPYPLFEQAIACAEQHGVNYHSALCYERYGEFLQMQQQHRLAQFCREKSRDIYAQWGAQAKAEQLNQLKH</sequence>
<dbReference type="PROSITE" id="PS01124">
    <property type="entry name" value="HTH_ARAC_FAMILY_2"/>
    <property type="match status" value="1"/>
</dbReference>
<keyword evidence="3" id="KW-0804">Transcription</keyword>
<evidence type="ECO:0000259" key="4">
    <source>
        <dbReference type="PROSITE" id="PS01124"/>
    </source>
</evidence>
<evidence type="ECO:0000256" key="1">
    <source>
        <dbReference type="ARBA" id="ARBA00023015"/>
    </source>
</evidence>
<dbReference type="SUPFAM" id="SSF46689">
    <property type="entry name" value="Homeodomain-like"/>
    <property type="match status" value="1"/>
</dbReference>
<keyword evidence="2" id="KW-0238">DNA-binding</keyword>
<dbReference type="RefSeq" id="WP_126158812.1">
    <property type="nucleotide sequence ID" value="NZ_RQXW01000009.1"/>
</dbReference>
<protein>
    <submittedName>
        <fullName evidence="5">Helix-turn-helix domain-containing protein</fullName>
    </submittedName>
</protein>
<keyword evidence="1" id="KW-0805">Transcription regulation</keyword>
<dbReference type="GO" id="GO:0005829">
    <property type="term" value="C:cytosol"/>
    <property type="evidence" value="ECO:0007669"/>
    <property type="project" value="TreeGrafter"/>
</dbReference>
<evidence type="ECO:0000256" key="3">
    <source>
        <dbReference type="ARBA" id="ARBA00023163"/>
    </source>
</evidence>
<dbReference type="EMBL" id="RQXW01000009">
    <property type="protein sequence ID" value="RTE65559.1"/>
    <property type="molecule type" value="Genomic_DNA"/>
</dbReference>
<dbReference type="GO" id="GO:0003700">
    <property type="term" value="F:DNA-binding transcription factor activity"/>
    <property type="evidence" value="ECO:0007669"/>
    <property type="project" value="InterPro"/>
</dbReference>
<keyword evidence="6" id="KW-1185">Reference proteome</keyword>
<name>A0A430KPV6_9GAMM</name>
<dbReference type="PANTHER" id="PTHR47894">
    <property type="entry name" value="HTH-TYPE TRANSCRIPTIONAL REGULATOR GADX"/>
    <property type="match status" value="1"/>
</dbReference>
<reference evidence="5 6" key="1">
    <citation type="submission" date="2018-11" db="EMBL/GenBank/DDBJ databases">
        <title>The draft genome sequence of Amphritea opalescens ANRC-JH13T.</title>
        <authorList>
            <person name="Fang Z."/>
            <person name="Zhang Y."/>
            <person name="Han X."/>
        </authorList>
    </citation>
    <scope>NUCLEOTIDE SEQUENCE [LARGE SCALE GENOMIC DNA]</scope>
    <source>
        <strain evidence="5 6">ANRC-JH13</strain>
    </source>
</reference>
<dbReference type="InterPro" id="IPR018060">
    <property type="entry name" value="HTH_AraC"/>
</dbReference>